<dbReference type="InterPro" id="IPR029063">
    <property type="entry name" value="SAM-dependent_MTases_sf"/>
</dbReference>
<dbReference type="AlphaFoldDB" id="A0AA48L7E8"/>
<dbReference type="Gene3D" id="3.40.50.150">
    <property type="entry name" value="Vaccinia Virus protein VP39"/>
    <property type="match status" value="1"/>
</dbReference>
<evidence type="ECO:0000313" key="1">
    <source>
        <dbReference type="EMBL" id="BEI93268.1"/>
    </source>
</evidence>
<accession>A0AA48L7E8</accession>
<dbReference type="RefSeq" id="XP_060458533.1">
    <property type="nucleotide sequence ID" value="XM_060602105.1"/>
</dbReference>
<reference evidence="1" key="1">
    <citation type="journal article" date="2023" name="BMC Genomics">
        <title>Chromosome-level genome assemblies of Cutaneotrichosporon spp. (Trichosporonales, Basidiomycota) reveal imbalanced evolution between nucleotide sequences and chromosome synteny.</title>
        <authorList>
            <person name="Kobayashi Y."/>
            <person name="Kayamori A."/>
            <person name="Aoki K."/>
            <person name="Shiwa Y."/>
            <person name="Matsutani M."/>
            <person name="Fujita N."/>
            <person name="Sugita T."/>
            <person name="Iwasaki W."/>
            <person name="Tanaka N."/>
            <person name="Takashima M."/>
        </authorList>
    </citation>
    <scope>NUCLEOTIDE SEQUENCE</scope>
    <source>
        <strain evidence="1">HIS019</strain>
    </source>
</reference>
<protein>
    <submittedName>
        <fullName evidence="1">Uncharacterized protein</fullName>
    </submittedName>
</protein>
<name>A0AA48L7E8_9TREE</name>
<dbReference type="Proteomes" id="UP001233271">
    <property type="component" value="Chromosome 5"/>
</dbReference>
<dbReference type="KEGG" id="ccac:CcaHIS019_0508960"/>
<sequence>MPLCQSSIDTWSASGEGKNGGASVFARPLAWGDKAELDEFRPFTHILMCDLVYFPHLYPPLLRTLLEVTEPEAGEMPPSDVFGPEIILAWKSRSLGLEESFFDSFARYFRMEPVMGFTGDAKLFLCRRWRVTEEWRLPELSRVMNGAPGVIVGRSFGLAESLFAEMEWD</sequence>
<dbReference type="GO" id="GO:0008757">
    <property type="term" value="F:S-adenosylmethionine-dependent methyltransferase activity"/>
    <property type="evidence" value="ECO:0007669"/>
    <property type="project" value="UniProtKB-ARBA"/>
</dbReference>
<proteinExistence type="predicted"/>
<dbReference type="InterPro" id="IPR019410">
    <property type="entry name" value="Methyltransf_16"/>
</dbReference>
<evidence type="ECO:0000313" key="2">
    <source>
        <dbReference type="Proteomes" id="UP001233271"/>
    </source>
</evidence>
<keyword evidence="2" id="KW-1185">Reference proteome</keyword>
<dbReference type="Pfam" id="PF10294">
    <property type="entry name" value="Methyltransf_16"/>
    <property type="match status" value="1"/>
</dbReference>
<organism evidence="1 2">
    <name type="scientific">Cutaneotrichosporon cavernicola</name>
    <dbReference type="NCBI Taxonomy" id="279322"/>
    <lineage>
        <taxon>Eukaryota</taxon>
        <taxon>Fungi</taxon>
        <taxon>Dikarya</taxon>
        <taxon>Basidiomycota</taxon>
        <taxon>Agaricomycotina</taxon>
        <taxon>Tremellomycetes</taxon>
        <taxon>Trichosporonales</taxon>
        <taxon>Trichosporonaceae</taxon>
        <taxon>Cutaneotrichosporon</taxon>
    </lineage>
</organism>
<dbReference type="EMBL" id="AP028216">
    <property type="protein sequence ID" value="BEI93268.1"/>
    <property type="molecule type" value="Genomic_DNA"/>
</dbReference>
<dbReference type="GeneID" id="85497138"/>
<gene>
    <name evidence="1" type="ORF">CcaverHIS019_0508960</name>
</gene>